<dbReference type="AlphaFoldDB" id="A0A840WIS0"/>
<name>A0A840WIS0_9ACTN</name>
<evidence type="ECO:0000313" key="3">
    <source>
        <dbReference type="Proteomes" id="UP000579647"/>
    </source>
</evidence>
<feature type="compositionally biased region" description="Basic residues" evidence="1">
    <location>
        <begin position="249"/>
        <end position="260"/>
    </location>
</feature>
<accession>A0A840WIS0</accession>
<dbReference type="Proteomes" id="UP000579647">
    <property type="component" value="Unassembled WGS sequence"/>
</dbReference>
<dbReference type="EMBL" id="JACHDO010000001">
    <property type="protein sequence ID" value="MBB5491416.1"/>
    <property type="molecule type" value="Genomic_DNA"/>
</dbReference>
<proteinExistence type="predicted"/>
<evidence type="ECO:0000256" key="1">
    <source>
        <dbReference type="SAM" id="MobiDB-lite"/>
    </source>
</evidence>
<protein>
    <submittedName>
        <fullName evidence="2">Uncharacterized protein</fullName>
    </submittedName>
</protein>
<reference evidence="2 3" key="1">
    <citation type="submission" date="2020-08" db="EMBL/GenBank/DDBJ databases">
        <title>Sequencing the genomes of 1000 actinobacteria strains.</title>
        <authorList>
            <person name="Klenk H.-P."/>
        </authorList>
    </citation>
    <scope>NUCLEOTIDE SEQUENCE [LARGE SCALE GENOMIC DNA]</scope>
    <source>
        <strain evidence="2 3">DSM 44598</strain>
    </source>
</reference>
<comment type="caution">
    <text evidence="2">The sequence shown here is derived from an EMBL/GenBank/DDBJ whole genome shotgun (WGS) entry which is preliminary data.</text>
</comment>
<feature type="region of interest" description="Disordered" evidence="1">
    <location>
        <begin position="129"/>
        <end position="156"/>
    </location>
</feature>
<sequence length="260" mass="28544">MSELRLERQPVTTDAVVRNDDCHESDPRLCSHRDDEEETATMPAATTAARHLCGGAQQWEDNRTVTHSCLARAKKPRPYDGTTVVESAVHRSIAMTRENPTVRTPLRDRYRTVRLMGVHNVSPDTRAVPVLGQGLGRGTWGRKGKGISKAGNPPLRGPSLRSVGLVGIADSFILRILGRWRSLGLCPSAALCRRMSRLGARPVSTGRRPAGAPMSEMTIASMAARGMAHGQHSWHGRKQESTEVPRPLSARRLRNLRSCP</sequence>
<feature type="region of interest" description="Disordered" evidence="1">
    <location>
        <begin position="226"/>
        <end position="260"/>
    </location>
</feature>
<gene>
    <name evidence="2" type="ORF">HNR07_002553</name>
</gene>
<evidence type="ECO:0000313" key="2">
    <source>
        <dbReference type="EMBL" id="MBB5491416.1"/>
    </source>
</evidence>
<organism evidence="2 3">
    <name type="scientific">Nocardiopsis metallicus</name>
    <dbReference type="NCBI Taxonomy" id="179819"/>
    <lineage>
        <taxon>Bacteria</taxon>
        <taxon>Bacillati</taxon>
        <taxon>Actinomycetota</taxon>
        <taxon>Actinomycetes</taxon>
        <taxon>Streptosporangiales</taxon>
        <taxon>Nocardiopsidaceae</taxon>
        <taxon>Nocardiopsis</taxon>
    </lineage>
</organism>
<keyword evidence="3" id="KW-1185">Reference proteome</keyword>